<dbReference type="GO" id="GO:0016787">
    <property type="term" value="F:hydrolase activity"/>
    <property type="evidence" value="ECO:0007669"/>
    <property type="project" value="UniProtKB-KW"/>
</dbReference>
<dbReference type="Gene3D" id="3.40.50.300">
    <property type="entry name" value="P-loop containing nucleotide triphosphate hydrolases"/>
    <property type="match status" value="2"/>
</dbReference>
<protein>
    <recommendedName>
        <fullName evidence="12">RNA helicase</fullName>
    </recommendedName>
</protein>
<keyword evidence="2" id="KW-0378">Hydrolase</keyword>
<name>A0A453CET1_AEGTS</name>
<dbReference type="GO" id="GO:0003676">
    <property type="term" value="F:nucleic acid binding"/>
    <property type="evidence" value="ECO:0007669"/>
    <property type="project" value="InterPro"/>
</dbReference>
<feature type="compositionally biased region" description="Basic and acidic residues" evidence="6">
    <location>
        <begin position="765"/>
        <end position="777"/>
    </location>
</feature>
<evidence type="ECO:0000256" key="6">
    <source>
        <dbReference type="SAM" id="MobiDB-lite"/>
    </source>
</evidence>
<feature type="compositionally biased region" description="Basic and acidic residues" evidence="6">
    <location>
        <begin position="163"/>
        <end position="172"/>
    </location>
</feature>
<dbReference type="SMART" id="SM00487">
    <property type="entry name" value="DEXDc"/>
    <property type="match status" value="1"/>
</dbReference>
<dbReference type="SUPFAM" id="SSF52540">
    <property type="entry name" value="P-loop containing nucleoside triphosphate hydrolases"/>
    <property type="match status" value="2"/>
</dbReference>
<dbReference type="InterPro" id="IPR014001">
    <property type="entry name" value="Helicase_ATP-bd"/>
</dbReference>
<keyword evidence="3" id="KW-0347">Helicase</keyword>
<organism evidence="10 11">
    <name type="scientific">Aegilops tauschii subsp. strangulata</name>
    <name type="common">Goatgrass</name>
    <dbReference type="NCBI Taxonomy" id="200361"/>
    <lineage>
        <taxon>Eukaryota</taxon>
        <taxon>Viridiplantae</taxon>
        <taxon>Streptophyta</taxon>
        <taxon>Embryophyta</taxon>
        <taxon>Tracheophyta</taxon>
        <taxon>Spermatophyta</taxon>
        <taxon>Magnoliopsida</taxon>
        <taxon>Liliopsida</taxon>
        <taxon>Poales</taxon>
        <taxon>Poaceae</taxon>
        <taxon>BOP clade</taxon>
        <taxon>Pooideae</taxon>
        <taxon>Triticodae</taxon>
        <taxon>Triticeae</taxon>
        <taxon>Triticinae</taxon>
        <taxon>Aegilops</taxon>
    </lineage>
</organism>
<keyword evidence="1" id="KW-0547">Nucleotide-binding</keyword>
<dbReference type="Proteomes" id="UP000015105">
    <property type="component" value="Chromosome 2D"/>
</dbReference>
<dbReference type="InterPro" id="IPR000629">
    <property type="entry name" value="RNA-helicase_DEAD-box_CS"/>
</dbReference>
<dbReference type="EnsemblPlants" id="AET2Gv20825300.11">
    <property type="protein sequence ID" value="AET2Gv20825300.11"/>
    <property type="gene ID" value="AET2Gv20825300"/>
</dbReference>
<dbReference type="CDD" id="cd17946">
    <property type="entry name" value="DEADc_DDX24"/>
    <property type="match status" value="1"/>
</dbReference>
<dbReference type="Pfam" id="PF00270">
    <property type="entry name" value="DEAD"/>
    <property type="match status" value="1"/>
</dbReference>
<feature type="region of interest" description="Disordered" evidence="6">
    <location>
        <begin position="1"/>
        <end position="54"/>
    </location>
</feature>
<feature type="region of interest" description="Disordered" evidence="6">
    <location>
        <begin position="88"/>
        <end position="180"/>
    </location>
</feature>
<keyword evidence="11" id="KW-1185">Reference proteome</keyword>
<dbReference type="PROSITE" id="PS51194">
    <property type="entry name" value="HELICASE_CTER"/>
    <property type="match status" value="1"/>
</dbReference>
<accession>A0A453CET1</accession>
<feature type="domain" description="DEAD-box RNA helicase Q" evidence="9">
    <location>
        <begin position="204"/>
        <end position="232"/>
    </location>
</feature>
<dbReference type="PANTHER" id="PTHR47959:SF1">
    <property type="entry name" value="ATP-DEPENDENT RNA HELICASE DBPA"/>
    <property type="match status" value="1"/>
</dbReference>
<evidence type="ECO:0000256" key="3">
    <source>
        <dbReference type="ARBA" id="ARBA00022806"/>
    </source>
</evidence>
<evidence type="ECO:0000256" key="4">
    <source>
        <dbReference type="ARBA" id="ARBA00022840"/>
    </source>
</evidence>
<dbReference type="InterPro" id="IPR014014">
    <property type="entry name" value="RNA_helicase_DEAD_Q_motif"/>
</dbReference>
<dbReference type="GO" id="GO:0005524">
    <property type="term" value="F:ATP binding"/>
    <property type="evidence" value="ECO:0007669"/>
    <property type="project" value="UniProtKB-KW"/>
</dbReference>
<dbReference type="Pfam" id="PF00271">
    <property type="entry name" value="Helicase_C"/>
    <property type="match status" value="1"/>
</dbReference>
<dbReference type="AlphaFoldDB" id="A0A453CET1"/>
<dbReference type="PROSITE" id="PS51195">
    <property type="entry name" value="Q_MOTIF"/>
    <property type="match status" value="1"/>
</dbReference>
<reference evidence="11" key="2">
    <citation type="journal article" date="2017" name="Nat. Plants">
        <title>The Aegilops tauschii genome reveals multiple impacts of transposons.</title>
        <authorList>
            <person name="Zhao G."/>
            <person name="Zou C."/>
            <person name="Li K."/>
            <person name="Wang K."/>
            <person name="Li T."/>
            <person name="Gao L."/>
            <person name="Zhang X."/>
            <person name="Wang H."/>
            <person name="Yang Z."/>
            <person name="Liu X."/>
            <person name="Jiang W."/>
            <person name="Mao L."/>
            <person name="Kong X."/>
            <person name="Jiao Y."/>
            <person name="Jia J."/>
        </authorList>
    </citation>
    <scope>NUCLEOTIDE SEQUENCE [LARGE SCALE GENOMIC DNA]</scope>
    <source>
        <strain evidence="11">cv. AL8/78</strain>
    </source>
</reference>
<dbReference type="PROSITE" id="PS51192">
    <property type="entry name" value="HELICASE_ATP_BIND_1"/>
    <property type="match status" value="1"/>
</dbReference>
<reference evidence="10" key="5">
    <citation type="journal article" date="2021" name="G3 (Bethesda)">
        <title>Aegilops tauschii genome assembly Aet v5.0 features greater sequence contiguity and improved annotation.</title>
        <authorList>
            <person name="Wang L."/>
            <person name="Zhu T."/>
            <person name="Rodriguez J.C."/>
            <person name="Deal K.R."/>
            <person name="Dubcovsky J."/>
            <person name="McGuire P.E."/>
            <person name="Lux T."/>
            <person name="Spannagl M."/>
            <person name="Mayer K.F.X."/>
            <person name="Baldrich P."/>
            <person name="Meyers B.C."/>
            <person name="Huo N."/>
            <person name="Gu Y.Q."/>
            <person name="Zhou H."/>
            <person name="Devos K.M."/>
            <person name="Bennetzen J.L."/>
            <person name="Unver T."/>
            <person name="Budak H."/>
            <person name="Gulick P.J."/>
            <person name="Galiba G."/>
            <person name="Kalapos B."/>
            <person name="Nelson D.R."/>
            <person name="Li P."/>
            <person name="You F.M."/>
            <person name="Luo M.C."/>
            <person name="Dvorak J."/>
        </authorList>
    </citation>
    <scope>NUCLEOTIDE SEQUENCE [LARGE SCALE GENOMIC DNA]</scope>
    <source>
        <strain evidence="10">cv. AL8/78</strain>
    </source>
</reference>
<evidence type="ECO:0000259" key="8">
    <source>
        <dbReference type="PROSITE" id="PS51194"/>
    </source>
</evidence>
<feature type="compositionally biased region" description="Basic and acidic residues" evidence="6">
    <location>
        <begin position="92"/>
        <end position="101"/>
    </location>
</feature>
<reference evidence="10" key="4">
    <citation type="submission" date="2019-03" db="UniProtKB">
        <authorList>
            <consortium name="EnsemblPlants"/>
        </authorList>
    </citation>
    <scope>IDENTIFICATION</scope>
</reference>
<feature type="compositionally biased region" description="Basic residues" evidence="6">
    <location>
        <begin position="102"/>
        <end position="113"/>
    </location>
</feature>
<feature type="region of interest" description="Disordered" evidence="6">
    <location>
        <begin position="763"/>
        <end position="803"/>
    </location>
</feature>
<sequence length="803" mass="89371">SPMADAPEQPTPDPPTPPQEAIQRPKKNKKGRRKKPKKAAAATAAPSSSGATMVEDPFLVLAGGKEGGFLELEEIDGADFGIFGSVVEDVGGSEKKAWNDQKKKRKKKRKRGDAKRLDGDAGGDGDGDGDCAGDSVAESEEEGEKGEKKGKRKKRNKKKRKVKDNDSESKEDVADDNVEDMQDDIENMEQDNKEEVKLGEDELYAWLELRLHPLLIKAMHRLGFNEPTPIQKACIPAGAHQGKDVIGAAETGSGKTLAFGLPILQRLLEEREKTTRLHVEDEKAAEGSSTGGPLRALILTPTRELAKQVCDHLKEAAKFLGIHVVPIVGGLSMEKQERLLKKKPEIVVGTPGRLWELMSSGNQHLVELHSLSFFVLDEADRMIERGHFKEVQSIIEMLPLSNSSDEQTVKATSSCETVANLQIKKRQTFVFSATLALSANFRKKLKRGLSTSKTATADDLSSIEALSKQAGMKPNAEIVDLTNASILPEKLEESFIECSDDDKDANLYYILSVHGQGRTIVFCTSISALRHISSLLRTLGINVLTNHAQMQQRARMKAVDRFREGENSVLVATDGFARGMDFDNVRTVIHYQLPHSSDVYIHRSGRTARKSLTGCSIALISPADKAKFYSLCKSFSKENANKSWLQRNAESMGLILEASDSEEERVRGHKQRKATSAQLQKLQQDLNELLQHPLQPKTFSRRYLAGAGISPLLQKQLEELSKRHVNSNSSNDNNKGSRFVMIGQDRVEPLKALQDSGQEICVNMDKQREKRRLAENWRRKKHEEKKSTREQKRKDRRSAKERD</sequence>
<dbReference type="InterPro" id="IPR011545">
    <property type="entry name" value="DEAD/DEAH_box_helicase_dom"/>
</dbReference>
<dbReference type="CDD" id="cd18787">
    <property type="entry name" value="SF2_C_DEAD"/>
    <property type="match status" value="1"/>
</dbReference>
<feature type="compositionally biased region" description="Basic and acidic residues" evidence="6">
    <location>
        <begin position="784"/>
        <end position="803"/>
    </location>
</feature>
<feature type="compositionally biased region" description="Pro residues" evidence="6">
    <location>
        <begin position="9"/>
        <end position="18"/>
    </location>
</feature>
<evidence type="ECO:0000256" key="5">
    <source>
        <dbReference type="PROSITE-ProRule" id="PRU00552"/>
    </source>
</evidence>
<evidence type="ECO:0000259" key="9">
    <source>
        <dbReference type="PROSITE" id="PS51195"/>
    </source>
</evidence>
<feature type="domain" description="Helicase C-terminal" evidence="8">
    <location>
        <begin position="490"/>
        <end position="655"/>
    </location>
</feature>
<feature type="compositionally biased region" description="Basic residues" evidence="6">
    <location>
        <begin position="24"/>
        <end position="38"/>
    </location>
</feature>
<evidence type="ECO:0008006" key="12">
    <source>
        <dbReference type="Google" id="ProtNLM"/>
    </source>
</evidence>
<evidence type="ECO:0000256" key="2">
    <source>
        <dbReference type="ARBA" id="ARBA00022801"/>
    </source>
</evidence>
<evidence type="ECO:0000313" key="11">
    <source>
        <dbReference type="Proteomes" id="UP000015105"/>
    </source>
</evidence>
<dbReference type="PANTHER" id="PTHR47959">
    <property type="entry name" value="ATP-DEPENDENT RNA HELICASE RHLE-RELATED"/>
    <property type="match status" value="1"/>
</dbReference>
<reference evidence="10" key="3">
    <citation type="journal article" date="2017" name="Nature">
        <title>Genome sequence of the progenitor of the wheat D genome Aegilops tauschii.</title>
        <authorList>
            <person name="Luo M.C."/>
            <person name="Gu Y.Q."/>
            <person name="Puiu D."/>
            <person name="Wang H."/>
            <person name="Twardziok S.O."/>
            <person name="Deal K.R."/>
            <person name="Huo N."/>
            <person name="Zhu T."/>
            <person name="Wang L."/>
            <person name="Wang Y."/>
            <person name="McGuire P.E."/>
            <person name="Liu S."/>
            <person name="Long H."/>
            <person name="Ramasamy R.K."/>
            <person name="Rodriguez J.C."/>
            <person name="Van S.L."/>
            <person name="Yuan L."/>
            <person name="Wang Z."/>
            <person name="Xia Z."/>
            <person name="Xiao L."/>
            <person name="Anderson O.D."/>
            <person name="Ouyang S."/>
            <person name="Liang Y."/>
            <person name="Zimin A.V."/>
            <person name="Pertea G."/>
            <person name="Qi P."/>
            <person name="Bennetzen J.L."/>
            <person name="Dai X."/>
            <person name="Dawson M.W."/>
            <person name="Muller H.G."/>
            <person name="Kugler K."/>
            <person name="Rivarola-Duarte L."/>
            <person name="Spannagl M."/>
            <person name="Mayer K.F.X."/>
            <person name="Lu F.H."/>
            <person name="Bevan M.W."/>
            <person name="Leroy P."/>
            <person name="Li P."/>
            <person name="You F.M."/>
            <person name="Sun Q."/>
            <person name="Liu Z."/>
            <person name="Lyons E."/>
            <person name="Wicker T."/>
            <person name="Salzberg S.L."/>
            <person name="Devos K.M."/>
            <person name="Dvorak J."/>
        </authorList>
    </citation>
    <scope>NUCLEOTIDE SEQUENCE [LARGE SCALE GENOMIC DNA]</scope>
    <source>
        <strain evidence="10">cv. AL8/78</strain>
    </source>
</reference>
<dbReference type="GO" id="GO:0003724">
    <property type="term" value="F:RNA helicase activity"/>
    <property type="evidence" value="ECO:0007669"/>
    <property type="project" value="InterPro"/>
</dbReference>
<dbReference type="GO" id="GO:0005829">
    <property type="term" value="C:cytosol"/>
    <property type="evidence" value="ECO:0007669"/>
    <property type="project" value="TreeGrafter"/>
</dbReference>
<dbReference type="InterPro" id="IPR050079">
    <property type="entry name" value="DEAD_box_RNA_helicase"/>
</dbReference>
<feature type="compositionally biased region" description="Basic residues" evidence="6">
    <location>
        <begin position="148"/>
        <end position="162"/>
    </location>
</feature>
<dbReference type="InterPro" id="IPR001650">
    <property type="entry name" value="Helicase_C-like"/>
</dbReference>
<dbReference type="InterPro" id="IPR027417">
    <property type="entry name" value="P-loop_NTPase"/>
</dbReference>
<dbReference type="Gramene" id="AET2Gv20825300.11">
    <property type="protein sequence ID" value="AET2Gv20825300.11"/>
    <property type="gene ID" value="AET2Gv20825300"/>
</dbReference>
<keyword evidence="4" id="KW-0067">ATP-binding</keyword>
<feature type="compositionally biased region" description="Low complexity" evidence="6">
    <location>
        <begin position="39"/>
        <end position="52"/>
    </location>
</feature>
<evidence type="ECO:0000259" key="7">
    <source>
        <dbReference type="PROSITE" id="PS51192"/>
    </source>
</evidence>
<reference evidence="11" key="1">
    <citation type="journal article" date="2014" name="Science">
        <title>Ancient hybridizations among the ancestral genomes of bread wheat.</title>
        <authorList>
            <consortium name="International Wheat Genome Sequencing Consortium,"/>
            <person name="Marcussen T."/>
            <person name="Sandve S.R."/>
            <person name="Heier L."/>
            <person name="Spannagl M."/>
            <person name="Pfeifer M."/>
            <person name="Jakobsen K.S."/>
            <person name="Wulff B.B."/>
            <person name="Steuernagel B."/>
            <person name="Mayer K.F."/>
            <person name="Olsen O.A."/>
        </authorList>
    </citation>
    <scope>NUCLEOTIDE SEQUENCE [LARGE SCALE GENOMIC DNA]</scope>
    <source>
        <strain evidence="11">cv. AL8/78</strain>
    </source>
</reference>
<evidence type="ECO:0000313" key="10">
    <source>
        <dbReference type="EnsemblPlants" id="AET2Gv20825300.11"/>
    </source>
</evidence>
<proteinExistence type="predicted"/>
<dbReference type="PROSITE" id="PS00039">
    <property type="entry name" value="DEAD_ATP_HELICASE"/>
    <property type="match status" value="1"/>
</dbReference>
<dbReference type="SMART" id="SM00490">
    <property type="entry name" value="HELICc"/>
    <property type="match status" value="1"/>
</dbReference>
<feature type="short sequence motif" description="Q motif" evidence="5">
    <location>
        <begin position="204"/>
        <end position="232"/>
    </location>
</feature>
<feature type="compositionally biased region" description="Acidic residues" evidence="6">
    <location>
        <begin position="121"/>
        <end position="144"/>
    </location>
</feature>
<feature type="domain" description="Helicase ATP-binding" evidence="7">
    <location>
        <begin position="236"/>
        <end position="453"/>
    </location>
</feature>
<evidence type="ECO:0000256" key="1">
    <source>
        <dbReference type="ARBA" id="ARBA00022741"/>
    </source>
</evidence>